<sequence length="449" mass="50602">MWARKAGVPPHWASRVKVVALSIFTASIGIAMFNFMMNLSIGQLDLASPRNEGYDAVQCFVATGYRWQTDKKMSHFLLKMEHKHNEHEIVNVLECHVEDMLNATCSSVQVPVSSINGHMLPIAGRIDWLRWWAKVFLVLSLLLLLGITTHDLALLSVAKREEIMDFRSLRWQFPILRRSFSLLTGLGVCKRILRRRGLGRGAVLLSRLGIPFLVVWNLGLAVFVLSPLCVALFLTHPIRLSRAAVFVQSIVCAVYSLAFLVQLMVWTFHRHWRPWYALTWLVRGTVVSDHRVPGKVDCLCGCEYSVSNHALFQLIVISITGLVKSLMVAFRCIKGLRQSQWANLITVLFSVPINVYPVTWSSLDAELPETCDADTETQGERAFDPFVLMDEQVNSKTLRLQLAALQWCASPRAGDVTPREADAIGCCGFPYARKRVPELEKTPSTPMID</sequence>
<feature type="transmembrane region" description="Helical" evidence="1">
    <location>
        <begin position="246"/>
        <end position="268"/>
    </location>
</feature>
<evidence type="ECO:0000313" key="2">
    <source>
        <dbReference type="EMBL" id="CAK9028113.1"/>
    </source>
</evidence>
<accession>A0ABP0KPK3</accession>
<evidence type="ECO:0000256" key="1">
    <source>
        <dbReference type="SAM" id="Phobius"/>
    </source>
</evidence>
<feature type="transmembrane region" description="Helical" evidence="1">
    <location>
        <begin position="311"/>
        <end position="330"/>
    </location>
</feature>
<dbReference type="EMBL" id="CAXAMN010009247">
    <property type="protein sequence ID" value="CAK9028113.1"/>
    <property type="molecule type" value="Genomic_DNA"/>
</dbReference>
<reference evidence="2 3" key="1">
    <citation type="submission" date="2024-02" db="EMBL/GenBank/DDBJ databases">
        <authorList>
            <person name="Chen Y."/>
            <person name="Shah S."/>
            <person name="Dougan E. K."/>
            <person name="Thang M."/>
            <person name="Chan C."/>
        </authorList>
    </citation>
    <scope>NUCLEOTIDE SEQUENCE [LARGE SCALE GENOMIC DNA]</scope>
</reference>
<keyword evidence="1" id="KW-0472">Membrane</keyword>
<keyword evidence="1" id="KW-1133">Transmembrane helix</keyword>
<comment type="caution">
    <text evidence="2">The sequence shown here is derived from an EMBL/GenBank/DDBJ whole genome shotgun (WGS) entry which is preliminary data.</text>
</comment>
<gene>
    <name evidence="2" type="ORF">CCMP2556_LOCUS16989</name>
</gene>
<organism evidence="2 3">
    <name type="scientific">Durusdinium trenchii</name>
    <dbReference type="NCBI Taxonomy" id="1381693"/>
    <lineage>
        <taxon>Eukaryota</taxon>
        <taxon>Sar</taxon>
        <taxon>Alveolata</taxon>
        <taxon>Dinophyceae</taxon>
        <taxon>Suessiales</taxon>
        <taxon>Symbiodiniaceae</taxon>
        <taxon>Durusdinium</taxon>
    </lineage>
</organism>
<feature type="transmembrane region" description="Helical" evidence="1">
    <location>
        <begin position="213"/>
        <end position="234"/>
    </location>
</feature>
<name>A0ABP0KPK3_9DINO</name>
<protein>
    <submittedName>
        <fullName evidence="2">Uncharacterized protein</fullName>
    </submittedName>
</protein>
<keyword evidence="1" id="KW-0812">Transmembrane</keyword>
<feature type="transmembrane region" description="Helical" evidence="1">
    <location>
        <begin position="12"/>
        <end position="36"/>
    </location>
</feature>
<evidence type="ECO:0000313" key="3">
    <source>
        <dbReference type="Proteomes" id="UP001642484"/>
    </source>
</evidence>
<keyword evidence="3" id="KW-1185">Reference proteome</keyword>
<dbReference type="Proteomes" id="UP001642484">
    <property type="component" value="Unassembled WGS sequence"/>
</dbReference>
<proteinExistence type="predicted"/>
<feature type="transmembrane region" description="Helical" evidence="1">
    <location>
        <begin position="131"/>
        <end position="154"/>
    </location>
</feature>